<dbReference type="GO" id="GO:0003677">
    <property type="term" value="F:DNA binding"/>
    <property type="evidence" value="ECO:0007669"/>
    <property type="project" value="TreeGrafter"/>
</dbReference>
<dbReference type="Gene3D" id="3.40.50.2000">
    <property type="entry name" value="Glycogen Phosphorylase B"/>
    <property type="match status" value="1"/>
</dbReference>
<evidence type="ECO:0000313" key="4">
    <source>
        <dbReference type="Proteomes" id="UP000015381"/>
    </source>
</evidence>
<feature type="region of interest" description="Disordered" evidence="1">
    <location>
        <begin position="118"/>
        <end position="151"/>
    </location>
</feature>
<keyword evidence="4" id="KW-1185">Reference proteome</keyword>
<dbReference type="CDD" id="cd22231">
    <property type="entry name" value="RHH_NikR_HicB-like"/>
    <property type="match status" value="1"/>
</dbReference>
<evidence type="ECO:0000259" key="2">
    <source>
        <dbReference type="Pfam" id="PF01402"/>
    </source>
</evidence>
<name>F7PPR9_9EURY</name>
<dbReference type="GO" id="GO:0006355">
    <property type="term" value="P:regulation of DNA-templated transcription"/>
    <property type="evidence" value="ECO:0007669"/>
    <property type="project" value="InterPro"/>
</dbReference>
<dbReference type="InterPro" id="IPR050192">
    <property type="entry name" value="CopG/NikR_regulator"/>
</dbReference>
<dbReference type="AlphaFoldDB" id="F7PPR9"/>
<organism evidence="3 4">
    <name type="scientific">Halorhabdus tiamatea SARL4B</name>
    <dbReference type="NCBI Taxonomy" id="1033806"/>
    <lineage>
        <taxon>Archaea</taxon>
        <taxon>Methanobacteriati</taxon>
        <taxon>Methanobacteriota</taxon>
        <taxon>Stenosarchaea group</taxon>
        <taxon>Halobacteria</taxon>
        <taxon>Halobacteriales</taxon>
        <taxon>Haloarculaceae</taxon>
        <taxon>Halorhabdus</taxon>
    </lineage>
</organism>
<proteinExistence type="predicted"/>
<dbReference type="InterPro" id="IPR002145">
    <property type="entry name" value="CopG"/>
</dbReference>
<dbReference type="SUPFAM" id="SSF47598">
    <property type="entry name" value="Ribbon-helix-helix"/>
    <property type="match status" value="1"/>
</dbReference>
<dbReference type="PATRIC" id="fig|1033806.12.peg.974"/>
<evidence type="ECO:0000313" key="3">
    <source>
        <dbReference type="EMBL" id="CCQ33120.1"/>
    </source>
</evidence>
<dbReference type="Pfam" id="PF01402">
    <property type="entry name" value="RHH_1"/>
    <property type="match status" value="1"/>
</dbReference>
<gene>
    <name evidence="3" type="ORF">HTIA_0982</name>
</gene>
<protein>
    <recommendedName>
        <fullName evidence="2">Ribbon-helix-helix protein CopG domain-containing protein</fullName>
    </recommendedName>
</protein>
<dbReference type="InterPro" id="IPR010985">
    <property type="entry name" value="Ribbon_hlx_hlx"/>
</dbReference>
<dbReference type="EMBL" id="HF571520">
    <property type="protein sequence ID" value="CCQ33120.1"/>
    <property type="molecule type" value="Genomic_DNA"/>
</dbReference>
<dbReference type="Proteomes" id="UP000015381">
    <property type="component" value="Chromosome I"/>
</dbReference>
<dbReference type="KEGG" id="hti:HTIA_0982"/>
<accession>F7PPR9</accession>
<dbReference type="InterPro" id="IPR013321">
    <property type="entry name" value="Arc_rbn_hlx_hlx"/>
</dbReference>
<dbReference type="PANTHER" id="PTHR34719">
    <property type="entry name" value="NICKEL-RESPONSIVE REGULATOR"/>
    <property type="match status" value="1"/>
</dbReference>
<feature type="domain" description="Ribbon-helix-helix protein CopG" evidence="2">
    <location>
        <begin position="76"/>
        <end position="111"/>
    </location>
</feature>
<dbReference type="SUPFAM" id="SSF53756">
    <property type="entry name" value="UDP-Glycosyltransferase/glycogen phosphorylase"/>
    <property type="match status" value="1"/>
</dbReference>
<sequence>MFASPSTREDFGLTFAEAMTAGCSVIAADHPDSAASEVIGSICGRLSDSSICTTTVPQDMSTDTPENGDGEGEMVKLNVKVPERLLEEIDELAEELNYTNRSEFIREVLRDTTEPILTPGAQEGVSQGYADVAAGRTTSHEEMKKKFGIDG</sequence>
<dbReference type="Gene3D" id="1.10.1220.10">
    <property type="entry name" value="Met repressor-like"/>
    <property type="match status" value="1"/>
</dbReference>
<reference evidence="3 4" key="1">
    <citation type="journal article" date="2014" name="Environ. Microbiol.">
        <title>Halorhabdus tiamatea: proteogenomics and glycosidase activity measurements identify the first cultivated euryarchaeon from a deep-sea anoxic brine lake as potential polysaccharide degrader.</title>
        <authorList>
            <person name="Werner J."/>
            <person name="Ferrer M."/>
            <person name="Michel G."/>
            <person name="Mann A.J."/>
            <person name="Huang S."/>
            <person name="Juarez S."/>
            <person name="Ciordia S."/>
            <person name="Albar J.P."/>
            <person name="Alcaide M."/>
            <person name="La Cono V."/>
            <person name="Yakimov M.M."/>
            <person name="Antunes A."/>
            <person name="Taborda M."/>
            <person name="Da Costa M.S."/>
            <person name="Amann R.I."/>
            <person name="Gloeckner F.O."/>
            <person name="Golyshina O.V."/>
            <person name="Golyshin P.N."/>
            <person name="Teeling H."/>
        </authorList>
    </citation>
    <scope>NUCLEOTIDE SEQUENCE [LARGE SCALE GENOMIC DNA]</scope>
    <source>
        <strain evidence="4">SARL4B</strain>
    </source>
</reference>
<dbReference type="PANTHER" id="PTHR34719:SF2">
    <property type="entry name" value="NICKEL-RESPONSIVE REGULATOR"/>
    <property type="match status" value="1"/>
</dbReference>
<evidence type="ECO:0000256" key="1">
    <source>
        <dbReference type="SAM" id="MobiDB-lite"/>
    </source>
</evidence>
<feature type="compositionally biased region" description="Basic and acidic residues" evidence="1">
    <location>
        <begin position="138"/>
        <end position="151"/>
    </location>
</feature>
<dbReference type="HOGENOM" id="CLU_1727200_0_0_2"/>